<feature type="binding site" evidence="5">
    <location>
        <begin position="164"/>
        <end position="167"/>
    </location>
    <ligand>
        <name>NADP(+)</name>
        <dbReference type="ChEBI" id="CHEBI:58349"/>
    </ligand>
</feature>
<dbReference type="GO" id="GO:0070401">
    <property type="term" value="F:NADP+ binding"/>
    <property type="evidence" value="ECO:0007669"/>
    <property type="project" value="UniProtKB-UniRule"/>
</dbReference>
<name>A0A1F6P9Y3_9BACT</name>
<evidence type="ECO:0000259" key="6">
    <source>
        <dbReference type="Pfam" id="PF01370"/>
    </source>
</evidence>
<keyword evidence="5" id="KW-0511">Multifunctional enzyme</keyword>
<gene>
    <name evidence="5" type="primary">fcl</name>
    <name evidence="7" type="ORF">A2563_04255</name>
</gene>
<dbReference type="EC" id="1.1.1.271" evidence="5"/>
<comment type="caution">
    <text evidence="7">The sequence shown here is derived from an EMBL/GenBank/DDBJ whole genome shotgun (WGS) entry which is preliminary data.</text>
</comment>
<dbReference type="GO" id="GO:0050577">
    <property type="term" value="F:GDP-L-fucose synthase activity"/>
    <property type="evidence" value="ECO:0007669"/>
    <property type="project" value="UniProtKB-UniRule"/>
</dbReference>
<comment type="similarity">
    <text evidence="1 5">Belongs to the NAD(P)-dependent epimerase/dehydratase family. Fucose synthase subfamily.</text>
</comment>
<evidence type="ECO:0000256" key="5">
    <source>
        <dbReference type="HAMAP-Rule" id="MF_00956"/>
    </source>
</evidence>
<dbReference type="GO" id="GO:0016853">
    <property type="term" value="F:isomerase activity"/>
    <property type="evidence" value="ECO:0007669"/>
    <property type="project" value="UniProtKB-KW"/>
</dbReference>
<evidence type="ECO:0000256" key="3">
    <source>
        <dbReference type="ARBA" id="ARBA00023002"/>
    </source>
</evidence>
<dbReference type="Proteomes" id="UP000176634">
    <property type="component" value="Unassembled WGS sequence"/>
</dbReference>
<dbReference type="Pfam" id="PF01370">
    <property type="entry name" value="Epimerase"/>
    <property type="match status" value="1"/>
</dbReference>
<dbReference type="STRING" id="1798705.A2563_04255"/>
<dbReference type="HAMAP" id="MF_00956">
    <property type="entry name" value="GDP_fucose_synth"/>
    <property type="match status" value="1"/>
</dbReference>
<keyword evidence="4 5" id="KW-0413">Isomerase</keyword>
<dbReference type="PANTHER" id="PTHR43238">
    <property type="entry name" value="GDP-L-FUCOSE SYNTHASE"/>
    <property type="match status" value="1"/>
</dbReference>
<dbReference type="Gene3D" id="3.40.50.720">
    <property type="entry name" value="NAD(P)-binding Rossmann-like Domain"/>
    <property type="match status" value="1"/>
</dbReference>
<comment type="catalytic activity">
    <reaction evidence="5">
        <text>GDP-beta-L-fucose + NADP(+) = GDP-4-dehydro-alpha-D-rhamnose + NADPH + H(+)</text>
        <dbReference type="Rhea" id="RHEA:18885"/>
        <dbReference type="ChEBI" id="CHEBI:15378"/>
        <dbReference type="ChEBI" id="CHEBI:57273"/>
        <dbReference type="ChEBI" id="CHEBI:57783"/>
        <dbReference type="ChEBI" id="CHEBI:57964"/>
        <dbReference type="ChEBI" id="CHEBI:58349"/>
        <dbReference type="EC" id="1.1.1.271"/>
    </reaction>
</comment>
<feature type="binding site" evidence="5">
    <location>
        <position position="203"/>
    </location>
    <ligand>
        <name>substrate</name>
    </ligand>
</feature>
<dbReference type="UniPathway" id="UPA00128">
    <property type="reaction ID" value="UER00191"/>
</dbReference>
<feature type="binding site" evidence="5">
    <location>
        <position position="270"/>
    </location>
    <ligand>
        <name>substrate</name>
    </ligand>
</feature>
<feature type="site" description="Important for catalytic activity" evidence="5">
    <location>
        <position position="110"/>
    </location>
</feature>
<feature type="binding site" evidence="5">
    <location>
        <position position="188"/>
    </location>
    <ligand>
        <name>substrate</name>
    </ligand>
</feature>
<dbReference type="PANTHER" id="PTHR43238:SF1">
    <property type="entry name" value="GDP-L-FUCOSE SYNTHASE"/>
    <property type="match status" value="1"/>
</dbReference>
<dbReference type="Gene3D" id="3.90.25.10">
    <property type="entry name" value="UDP-galactose 4-epimerase, domain 1"/>
    <property type="match status" value="1"/>
</dbReference>
<sequence length="314" mass="35148">MDKNSKIYVSGHNGLVGTALVNELKRQGYENIVTRSHKDLELLDQVSVNKFFEEERPEYVFHLAAKVGGIIGNKTYPADFTYENTIINFNVIHAAHQVGVKKLLNFGSICIYPLKAEVPVKESSLLTGPLESSNEGYAISKIASLMLCKKYKEQYGSNFISVMPANLYGPHDNFHPQNAHVIPMLMDRFHKAKVNGDQEVVVWGTGKPTRDFLYSEDLAEGLVLLMNKYDELEHINIGPGAETSIRELAETMKEVVGFNGGLVFDISKPDGTPRRYLDIEKMNGLGWNAKTSLKNGLSSMYAWYLDNADHLNSK</sequence>
<dbReference type="AlphaFoldDB" id="A0A1F6P9Y3"/>
<protein>
    <recommendedName>
        <fullName evidence="5">GDP-L-fucose synthase</fullName>
        <ecNumber evidence="5">1.1.1.271</ecNumber>
    </recommendedName>
    <alternativeName>
        <fullName evidence="5">GDP-4-keto-6-deoxy-D-mannose-3,5-epimerase-4-reductase</fullName>
    </alternativeName>
</protein>
<evidence type="ECO:0000256" key="2">
    <source>
        <dbReference type="ARBA" id="ARBA00022857"/>
    </source>
</evidence>
<accession>A0A1F6P9Y3</accession>
<dbReference type="CDD" id="cd05239">
    <property type="entry name" value="GDP_FS_SDR_e"/>
    <property type="match status" value="1"/>
</dbReference>
<evidence type="ECO:0000256" key="4">
    <source>
        <dbReference type="ARBA" id="ARBA00023235"/>
    </source>
</evidence>
<reference evidence="7 8" key="1">
    <citation type="journal article" date="2016" name="Nat. Commun.">
        <title>Thousands of microbial genomes shed light on interconnected biogeochemical processes in an aquifer system.</title>
        <authorList>
            <person name="Anantharaman K."/>
            <person name="Brown C.T."/>
            <person name="Hug L.A."/>
            <person name="Sharon I."/>
            <person name="Castelle C.J."/>
            <person name="Probst A.J."/>
            <person name="Thomas B.C."/>
            <person name="Singh A."/>
            <person name="Wilkins M.J."/>
            <person name="Karaoz U."/>
            <person name="Brodie E.L."/>
            <person name="Williams K.H."/>
            <person name="Hubbard S.S."/>
            <person name="Banfield J.F."/>
        </authorList>
    </citation>
    <scope>NUCLEOTIDE SEQUENCE [LARGE SCALE GENOMIC DNA]</scope>
</reference>
<feature type="site" description="Important for catalytic activity" evidence="5">
    <location>
        <position position="108"/>
    </location>
</feature>
<feature type="domain" description="NAD-dependent epimerase/dehydratase" evidence="6">
    <location>
        <begin position="7"/>
        <end position="238"/>
    </location>
</feature>
<organism evidence="7 8">
    <name type="scientific">Candidatus Magasanikbacteria bacterium RIFOXYD1_FULL_40_23</name>
    <dbReference type="NCBI Taxonomy" id="1798705"/>
    <lineage>
        <taxon>Bacteria</taxon>
        <taxon>Candidatus Magasanikiibacteriota</taxon>
    </lineage>
</organism>
<dbReference type="GO" id="GO:0042351">
    <property type="term" value="P:'de novo' GDP-L-fucose biosynthetic process"/>
    <property type="evidence" value="ECO:0007669"/>
    <property type="project" value="UniProtKB-UniRule"/>
</dbReference>
<feature type="binding site" evidence="5">
    <location>
        <position position="180"/>
    </location>
    <ligand>
        <name>NADP(+)</name>
        <dbReference type="ChEBI" id="CHEBI:58349"/>
    </ligand>
</feature>
<evidence type="ECO:0000313" key="8">
    <source>
        <dbReference type="Proteomes" id="UP000176634"/>
    </source>
</evidence>
<comment type="caution">
    <text evidence="5">Lacks conserved residue(s) required for the propagation of feature annotation.</text>
</comment>
<dbReference type="InterPro" id="IPR028614">
    <property type="entry name" value="GDP_fucose/colitose_synth"/>
</dbReference>
<feature type="binding site" evidence="5">
    <location>
        <position position="141"/>
    </location>
    <ligand>
        <name>NADP(+)</name>
        <dbReference type="ChEBI" id="CHEBI:58349"/>
    </ligand>
</feature>
<comment type="pathway">
    <text evidence="5">Nucleotide-sugar biosynthesis; GDP-L-fucose biosynthesis via de novo pathway; GDP-L-fucose from GDP-alpha-D-mannose: step 2/2.</text>
</comment>
<dbReference type="SUPFAM" id="SSF51735">
    <property type="entry name" value="NAD(P)-binding Rossmann-fold domains"/>
    <property type="match status" value="1"/>
</dbReference>
<evidence type="ECO:0000256" key="1">
    <source>
        <dbReference type="ARBA" id="ARBA00005959"/>
    </source>
</evidence>
<feature type="binding site" evidence="5">
    <location>
        <begin position="11"/>
        <end position="17"/>
    </location>
    <ligand>
        <name>NADP(+)</name>
        <dbReference type="ChEBI" id="CHEBI:58349"/>
    </ligand>
</feature>
<feature type="binding site" evidence="5">
    <location>
        <position position="210"/>
    </location>
    <ligand>
        <name>substrate</name>
    </ligand>
</feature>
<feature type="active site" description="Proton donor/acceptor" evidence="5">
    <location>
        <position position="137"/>
    </location>
</feature>
<dbReference type="InterPro" id="IPR001509">
    <property type="entry name" value="Epimerase_deHydtase"/>
</dbReference>
<dbReference type="InterPro" id="IPR036291">
    <property type="entry name" value="NAD(P)-bd_dom_sf"/>
</dbReference>
<keyword evidence="3 5" id="KW-0560">Oxidoreductase</keyword>
<evidence type="ECO:0000313" key="7">
    <source>
        <dbReference type="EMBL" id="OGH92850.1"/>
    </source>
</evidence>
<keyword evidence="2 5" id="KW-0521">NADP</keyword>
<dbReference type="EMBL" id="MFRA01000005">
    <property type="protein sequence ID" value="OGH92850.1"/>
    <property type="molecule type" value="Genomic_DNA"/>
</dbReference>
<comment type="function">
    <text evidence="5">Catalyzes the two-step NADP-dependent conversion of GDP-4-dehydro-6-deoxy-D-mannose to GDP-fucose, involving an epimerase and a reductase reaction.</text>
</comment>
<proteinExistence type="inferred from homology"/>